<reference evidence="4" key="2">
    <citation type="submission" date="2017-02" db="UniProtKB">
        <authorList>
            <consortium name="WormBaseParasite"/>
        </authorList>
    </citation>
    <scope>IDENTIFICATION</scope>
</reference>
<proteinExistence type="predicted"/>
<reference evidence="3" key="1">
    <citation type="submission" date="2012-09" db="EMBL/GenBank/DDBJ databases">
        <authorList>
            <person name="Martin A.A."/>
        </authorList>
    </citation>
    <scope>NUCLEOTIDE SEQUENCE</scope>
</reference>
<evidence type="ECO:0000313" key="3">
    <source>
        <dbReference type="Proteomes" id="UP000035642"/>
    </source>
</evidence>
<keyword evidence="2" id="KW-0472">Membrane</keyword>
<keyword evidence="2" id="KW-0812">Transmembrane</keyword>
<feature type="transmembrane region" description="Helical" evidence="2">
    <location>
        <begin position="18"/>
        <end position="43"/>
    </location>
</feature>
<organism evidence="3 4">
    <name type="scientific">Angiostrongylus cantonensis</name>
    <name type="common">Rat lungworm</name>
    <dbReference type="NCBI Taxonomy" id="6313"/>
    <lineage>
        <taxon>Eukaryota</taxon>
        <taxon>Metazoa</taxon>
        <taxon>Ecdysozoa</taxon>
        <taxon>Nematoda</taxon>
        <taxon>Chromadorea</taxon>
        <taxon>Rhabditida</taxon>
        <taxon>Rhabditina</taxon>
        <taxon>Rhabditomorpha</taxon>
        <taxon>Strongyloidea</taxon>
        <taxon>Metastrongylidae</taxon>
        <taxon>Angiostrongylus</taxon>
    </lineage>
</organism>
<dbReference type="AlphaFoldDB" id="A0A0K0DF33"/>
<feature type="region of interest" description="Disordered" evidence="1">
    <location>
        <begin position="76"/>
        <end position="98"/>
    </location>
</feature>
<dbReference type="Proteomes" id="UP000035642">
    <property type="component" value="Unassembled WGS sequence"/>
</dbReference>
<feature type="compositionally biased region" description="Basic residues" evidence="1">
    <location>
        <begin position="82"/>
        <end position="94"/>
    </location>
</feature>
<dbReference type="WBParaSite" id="ACAC_0000953301-mRNA-1">
    <property type="protein sequence ID" value="ACAC_0000953301-mRNA-1"/>
    <property type="gene ID" value="ACAC_0000953301"/>
</dbReference>
<sequence length="180" mass="20030">MVSPSCCLEYRPTATLLAILLFIVFPFIYLTGKVVGTVLRVLLRVLRGLCRILLWDDEDYDEENEKMRLDQPYVEQENKDALHRRHEKRGRKRVNGTGNECAARSTKIMSLVTKRLSCSGTAERVQSSDISESLNSECNTVEQGATAPLADHSEGDTVANGHAHVLRGLDQGDAEDPTIT</sequence>
<evidence type="ECO:0000256" key="1">
    <source>
        <dbReference type="SAM" id="MobiDB-lite"/>
    </source>
</evidence>
<evidence type="ECO:0000256" key="2">
    <source>
        <dbReference type="SAM" id="Phobius"/>
    </source>
</evidence>
<evidence type="ECO:0000313" key="4">
    <source>
        <dbReference type="WBParaSite" id="ACAC_0000953301-mRNA-1"/>
    </source>
</evidence>
<name>A0A0K0DF33_ANGCA</name>
<protein>
    <submittedName>
        <fullName evidence="4">Pecanex-like protein</fullName>
    </submittedName>
</protein>
<keyword evidence="3" id="KW-1185">Reference proteome</keyword>
<accession>A0A0K0DF33</accession>
<keyword evidence="2" id="KW-1133">Transmembrane helix</keyword>